<keyword evidence="3" id="KW-1185">Reference proteome</keyword>
<evidence type="ECO:0008006" key="4">
    <source>
        <dbReference type="Google" id="ProtNLM"/>
    </source>
</evidence>
<dbReference type="SUPFAM" id="SSF56112">
    <property type="entry name" value="Protein kinase-like (PK-like)"/>
    <property type="match status" value="1"/>
</dbReference>
<evidence type="ECO:0000313" key="2">
    <source>
        <dbReference type="EMBL" id="EFJ39034.1"/>
    </source>
</evidence>
<name>D8UML5_VOLCA</name>
<accession>D8UML5</accession>
<dbReference type="OrthoDB" id="548217at2759"/>
<feature type="compositionally biased region" description="Polar residues" evidence="1">
    <location>
        <begin position="168"/>
        <end position="184"/>
    </location>
</feature>
<feature type="region of interest" description="Disordered" evidence="1">
    <location>
        <begin position="24"/>
        <end position="56"/>
    </location>
</feature>
<evidence type="ECO:0000256" key="1">
    <source>
        <dbReference type="SAM" id="MobiDB-lite"/>
    </source>
</evidence>
<dbReference type="Proteomes" id="UP000001058">
    <property type="component" value="Unassembled WGS sequence"/>
</dbReference>
<dbReference type="EMBL" id="GL379191">
    <property type="protein sequence ID" value="EFJ39034.1"/>
    <property type="molecule type" value="Genomic_DNA"/>
</dbReference>
<feature type="non-terminal residue" evidence="2">
    <location>
        <position position="1"/>
    </location>
</feature>
<feature type="compositionally biased region" description="Pro residues" evidence="1">
    <location>
        <begin position="136"/>
        <end position="148"/>
    </location>
</feature>
<evidence type="ECO:0000313" key="3">
    <source>
        <dbReference type="Proteomes" id="UP000001058"/>
    </source>
</evidence>
<dbReference type="InterPro" id="IPR011009">
    <property type="entry name" value="Kinase-like_dom_sf"/>
</dbReference>
<sequence length="402" mass="41386">TSASDQVWEIMYCLGPQHPHQHPVNCNLGGGHHTPKSSDSSDRGDTSKDRSHTAQSCTSRHGCFHVPVGGASGNTRRLHSRLSRMDPLLFQLVESCLRIDPAQRPTCSQLLQMPYFSDMPYVVRGTALEAFLPSPSSQPQPPQPPQPLPSTTVSSASTAPAVAVADRQAQSSGISVNRATSVTRPQADALPSAREAAAGTSSRDDILRADIRSHGSGTTSSSRSGSITYIGSSVASSTATASSSNLFGSLSRSISYTSICNGGSVHPGTSVRYLGSSGAGGHSQSHSYSHPKSKNLSKVSVVVLPALAAAAEAEAAAVAAAAAALPPAPPTPVADTSRGRNVGGGPPSTRSSDTAAGVVVAPRTIDYELRRGVQTATVSSVTEAVRGKEVHITAGLTSVIRL</sequence>
<dbReference type="InParanoid" id="D8UML5"/>
<protein>
    <recommendedName>
        <fullName evidence="4">Protein kinase domain-containing protein</fullName>
    </recommendedName>
</protein>
<gene>
    <name evidence="2" type="ORF">VOLCADRAFT_101419</name>
</gene>
<feature type="region of interest" description="Disordered" evidence="1">
    <location>
        <begin position="132"/>
        <end position="206"/>
    </location>
</feature>
<organism evidence="3">
    <name type="scientific">Volvox carteri f. nagariensis</name>
    <dbReference type="NCBI Taxonomy" id="3068"/>
    <lineage>
        <taxon>Eukaryota</taxon>
        <taxon>Viridiplantae</taxon>
        <taxon>Chlorophyta</taxon>
        <taxon>core chlorophytes</taxon>
        <taxon>Chlorophyceae</taxon>
        <taxon>CS clade</taxon>
        <taxon>Chlamydomonadales</taxon>
        <taxon>Volvocaceae</taxon>
        <taxon>Volvox</taxon>
    </lineage>
</organism>
<reference evidence="2 3" key="1">
    <citation type="journal article" date="2010" name="Science">
        <title>Genomic analysis of organismal complexity in the multicellular green alga Volvox carteri.</title>
        <authorList>
            <person name="Prochnik S.E."/>
            <person name="Umen J."/>
            <person name="Nedelcu A.M."/>
            <person name="Hallmann A."/>
            <person name="Miller S.M."/>
            <person name="Nishii I."/>
            <person name="Ferris P."/>
            <person name="Kuo A."/>
            <person name="Mitros T."/>
            <person name="Fritz-Laylin L.K."/>
            <person name="Hellsten U."/>
            <person name="Chapman J."/>
            <person name="Simakov O."/>
            <person name="Rensing S.A."/>
            <person name="Terry A."/>
            <person name="Pangilinan J."/>
            <person name="Kapitonov V."/>
            <person name="Jurka J."/>
            <person name="Salamov A."/>
            <person name="Shapiro H."/>
            <person name="Schmutz J."/>
            <person name="Grimwood J."/>
            <person name="Lindquist E."/>
            <person name="Lucas S."/>
            <person name="Grigoriev I.V."/>
            <person name="Schmitt R."/>
            <person name="Kirk D."/>
            <person name="Rokhsar D.S."/>
        </authorList>
    </citation>
    <scope>NUCLEOTIDE SEQUENCE [LARGE SCALE GENOMIC DNA]</scope>
    <source>
        <strain evidence="3">f. Nagariensis / Eve</strain>
    </source>
</reference>
<dbReference type="AlphaFoldDB" id="D8UML5"/>
<feature type="compositionally biased region" description="Basic and acidic residues" evidence="1">
    <location>
        <begin position="39"/>
        <end position="52"/>
    </location>
</feature>
<dbReference type="KEGG" id="vcn:VOLCADRAFT_101419"/>
<proteinExistence type="predicted"/>
<feature type="region of interest" description="Disordered" evidence="1">
    <location>
        <begin position="326"/>
        <end position="357"/>
    </location>
</feature>
<dbReference type="RefSeq" id="XP_002959901.1">
    <property type="nucleotide sequence ID" value="XM_002959855.1"/>
</dbReference>
<feature type="compositionally biased region" description="Low complexity" evidence="1">
    <location>
        <begin position="149"/>
        <end position="165"/>
    </location>
</feature>
<dbReference type="GeneID" id="9614930"/>
<dbReference type="Gene3D" id="1.10.510.10">
    <property type="entry name" value="Transferase(Phosphotransferase) domain 1"/>
    <property type="match status" value="1"/>
</dbReference>